<feature type="domain" description="Knr4/Smi1-like" evidence="1">
    <location>
        <begin position="33"/>
        <end position="166"/>
    </location>
</feature>
<proteinExistence type="predicted"/>
<dbReference type="InterPro" id="IPR018958">
    <property type="entry name" value="Knr4/Smi1-like_dom"/>
</dbReference>
<sequence length="450" mass="52781">MYNYSVILTKWREILKKVSDFGGDARELIIEPCATQQEIEDKEKSLGFPLPSSFKEILLHFSKHVEFRWFLPDNANLPNEFKEIFAGEIGWSLDWIEDLTPFGLEIESHECVDLDLKHKLKFYDVGNGDILAFDMGSGVEPNIVYWSHEGEGVFYIAESFTSYLNKITDLYGVGSEMWQMQPFVDEYGINSNGSKANRWRNWFDTFSSISIDVARSDLDSLIKYVEFHGKIGKEELKALKHYEKNLVLEKVLERLKIVDECQKEILIQVIGEVLGIFVEDWVRLLWKDTIEIKPEFRSYLTSRCLPMQEGLSIVTSYVESLFAEKVKYYEARKHLCYFRNNKIIQWIKGYISDTTTKDDWYHLFACSQPTWGDIKEWLMLGGKYRMIAINALEYMTDSWSSTYIKDNYKVCNPPTIEEATSFLEEEKEKEILKSKKRVFDRIIQHLNLIL</sequence>
<protein>
    <submittedName>
        <fullName evidence="2">SMI1/KNR4 family protein</fullName>
    </submittedName>
</protein>
<evidence type="ECO:0000313" key="2">
    <source>
        <dbReference type="EMBL" id="MBU5439163.1"/>
    </source>
</evidence>
<reference evidence="2 3" key="1">
    <citation type="submission" date="2021-06" db="EMBL/GenBank/DDBJ databases">
        <authorList>
            <person name="Sun Q."/>
            <person name="Li D."/>
        </authorList>
    </citation>
    <scope>NUCLEOTIDE SEQUENCE [LARGE SCALE GENOMIC DNA]</scope>
    <source>
        <strain evidence="2 3">MSJ-40</strain>
    </source>
</reference>
<keyword evidence="3" id="KW-1185">Reference proteome</keyword>
<comment type="caution">
    <text evidence="2">The sequence shown here is derived from an EMBL/GenBank/DDBJ whole genome shotgun (WGS) entry which is preliminary data.</text>
</comment>
<accession>A0ABS6EAF4</accession>
<gene>
    <name evidence="2" type="ORF">KQI42_14165</name>
</gene>
<dbReference type="SMART" id="SM00860">
    <property type="entry name" value="SMI1_KNR4"/>
    <property type="match status" value="1"/>
</dbReference>
<organism evidence="2 3">
    <name type="scientific">Tissierella simiarum</name>
    <dbReference type="NCBI Taxonomy" id="2841534"/>
    <lineage>
        <taxon>Bacteria</taxon>
        <taxon>Bacillati</taxon>
        <taxon>Bacillota</taxon>
        <taxon>Tissierellia</taxon>
        <taxon>Tissierellales</taxon>
        <taxon>Tissierellaceae</taxon>
        <taxon>Tissierella</taxon>
    </lineage>
</organism>
<dbReference type="Pfam" id="PF09346">
    <property type="entry name" value="SMI1_KNR4"/>
    <property type="match status" value="1"/>
</dbReference>
<evidence type="ECO:0000259" key="1">
    <source>
        <dbReference type="SMART" id="SM00860"/>
    </source>
</evidence>
<evidence type="ECO:0000313" key="3">
    <source>
        <dbReference type="Proteomes" id="UP000749471"/>
    </source>
</evidence>
<name>A0ABS6EAF4_9FIRM</name>
<dbReference type="EMBL" id="JAHLPM010000012">
    <property type="protein sequence ID" value="MBU5439163.1"/>
    <property type="molecule type" value="Genomic_DNA"/>
</dbReference>
<dbReference type="RefSeq" id="WP_216520866.1">
    <property type="nucleotide sequence ID" value="NZ_JAHLPM010000012.1"/>
</dbReference>
<dbReference type="Proteomes" id="UP000749471">
    <property type="component" value="Unassembled WGS sequence"/>
</dbReference>